<name>A0A9X9AD45_BACCE</name>
<dbReference type="Proteomes" id="UP000308444">
    <property type="component" value="Unassembled WGS sequence"/>
</dbReference>
<comment type="caution">
    <text evidence="1">The sequence shown here is derived from an EMBL/GenBank/DDBJ whole genome shotgun (WGS) entry which is preliminary data.</text>
</comment>
<feature type="non-terminal residue" evidence="1">
    <location>
        <position position="68"/>
    </location>
</feature>
<evidence type="ECO:0000313" key="1">
    <source>
        <dbReference type="EMBL" id="TKJ06300.1"/>
    </source>
</evidence>
<accession>A0A9X9AD45</accession>
<reference evidence="1 2" key="1">
    <citation type="journal article" date="2019" name="Environ. Microbiol.">
        <title>An active ?-lactamase is a part of an orchestrated cell wall stress resistance network of Bacillus subtilis and related rhizosphere species.</title>
        <authorList>
            <person name="Bucher T."/>
            <person name="Keren-Paz A."/>
            <person name="Hausser J."/>
            <person name="Olender T."/>
            <person name="Cytryn E."/>
            <person name="Kolodkin-Gal I."/>
        </authorList>
    </citation>
    <scope>NUCLEOTIDE SEQUENCE [LARGE SCALE GENOMIC DNA]</scope>
    <source>
        <strain evidence="1 2">I32</strain>
    </source>
</reference>
<dbReference type="AlphaFoldDB" id="A0A9X9AD45"/>
<gene>
    <name evidence="1" type="ORF">FC695_06575</name>
</gene>
<evidence type="ECO:0000313" key="2">
    <source>
        <dbReference type="Proteomes" id="UP000308444"/>
    </source>
</evidence>
<proteinExistence type="predicted"/>
<sequence>MTQNILLIGDGLLADYVHDQLCKQYSIIRQHTLPEVLPENIHLALVLHDGSPSTIHHDAELIFRSNHI</sequence>
<protein>
    <submittedName>
        <fullName evidence="1">Bacteriocin biosynthesis protein SagD</fullName>
    </submittedName>
</protein>
<organism evidence="1 2">
    <name type="scientific">Bacillus cereus</name>
    <dbReference type="NCBI Taxonomy" id="1396"/>
    <lineage>
        <taxon>Bacteria</taxon>
        <taxon>Bacillati</taxon>
        <taxon>Bacillota</taxon>
        <taxon>Bacilli</taxon>
        <taxon>Bacillales</taxon>
        <taxon>Bacillaceae</taxon>
        <taxon>Bacillus</taxon>
        <taxon>Bacillus cereus group</taxon>
    </lineage>
</organism>
<dbReference type="EMBL" id="SZOH01000355">
    <property type="protein sequence ID" value="TKJ06300.1"/>
    <property type="molecule type" value="Genomic_DNA"/>
</dbReference>